<dbReference type="Pfam" id="PF10825">
    <property type="entry name" value="DUF2752"/>
    <property type="match status" value="1"/>
</dbReference>
<reference evidence="3" key="1">
    <citation type="submission" date="2020-09" db="EMBL/GenBank/DDBJ databases">
        <title>Hoyosella lacisalsi sp. nov., a halotolerant actinobacterium isolated from soil of Lake Gudzhirganskoe.</title>
        <authorList>
            <person name="Yang Q."/>
            <person name="Guo P.Y."/>
            <person name="Liu S.W."/>
            <person name="Li F.N."/>
            <person name="Sun C.H."/>
        </authorList>
    </citation>
    <scope>NUCLEOTIDE SEQUENCE</scope>
    <source>
        <strain evidence="3">G463</strain>
    </source>
</reference>
<feature type="transmembrane region" description="Helical" evidence="2">
    <location>
        <begin position="30"/>
        <end position="49"/>
    </location>
</feature>
<dbReference type="AlphaFoldDB" id="A0A927JC12"/>
<dbReference type="EMBL" id="JACYWE010000003">
    <property type="protein sequence ID" value="MBD8506323.1"/>
    <property type="molecule type" value="Genomic_DNA"/>
</dbReference>
<evidence type="ECO:0000256" key="1">
    <source>
        <dbReference type="SAM" id="MobiDB-lite"/>
    </source>
</evidence>
<sequence length="154" mass="16298">MASQSKARPAPHAGPHHPGCGHGARPRNRLHAVALAALLGGGCLYLWAFSPHDSSSVYPICPTKLVTGLDCPGCGALRMGHDLLRGDLIAAAHDNAFLLALAPVLLGYGGWLAWQRSRGRARRVPWRAIIVITALAIIWGIVRNIPGFPLVPGS</sequence>
<name>A0A927JC12_9ACTN</name>
<feature type="compositionally biased region" description="Low complexity" evidence="1">
    <location>
        <begin position="7"/>
        <end position="18"/>
    </location>
</feature>
<feature type="region of interest" description="Disordered" evidence="1">
    <location>
        <begin position="1"/>
        <end position="22"/>
    </location>
</feature>
<organism evidence="3 4">
    <name type="scientific">Lolliginicoccus lacisalsi</name>
    <dbReference type="NCBI Taxonomy" id="2742202"/>
    <lineage>
        <taxon>Bacteria</taxon>
        <taxon>Bacillati</taxon>
        <taxon>Actinomycetota</taxon>
        <taxon>Actinomycetes</taxon>
        <taxon>Mycobacteriales</taxon>
        <taxon>Hoyosellaceae</taxon>
        <taxon>Lolliginicoccus</taxon>
    </lineage>
</organism>
<dbReference type="RefSeq" id="WP_192038764.1">
    <property type="nucleotide sequence ID" value="NZ_JACYWE010000003.1"/>
</dbReference>
<keyword evidence="2" id="KW-1133">Transmembrane helix</keyword>
<protein>
    <submittedName>
        <fullName evidence="3">DUF2752 domain-containing protein</fullName>
    </submittedName>
</protein>
<dbReference type="InterPro" id="IPR021215">
    <property type="entry name" value="DUF2752"/>
</dbReference>
<keyword evidence="4" id="KW-1185">Reference proteome</keyword>
<dbReference type="Proteomes" id="UP000642993">
    <property type="component" value="Unassembled WGS sequence"/>
</dbReference>
<evidence type="ECO:0000256" key="2">
    <source>
        <dbReference type="SAM" id="Phobius"/>
    </source>
</evidence>
<feature type="transmembrane region" description="Helical" evidence="2">
    <location>
        <begin position="126"/>
        <end position="145"/>
    </location>
</feature>
<comment type="caution">
    <text evidence="3">The sequence shown here is derived from an EMBL/GenBank/DDBJ whole genome shotgun (WGS) entry which is preliminary data.</text>
</comment>
<proteinExistence type="predicted"/>
<evidence type="ECO:0000313" key="4">
    <source>
        <dbReference type="Proteomes" id="UP000642993"/>
    </source>
</evidence>
<feature type="transmembrane region" description="Helical" evidence="2">
    <location>
        <begin position="96"/>
        <end position="114"/>
    </location>
</feature>
<keyword evidence="2" id="KW-0812">Transmembrane</keyword>
<keyword evidence="2" id="KW-0472">Membrane</keyword>
<gene>
    <name evidence="3" type="ORF">HT102_07495</name>
</gene>
<evidence type="ECO:0000313" key="3">
    <source>
        <dbReference type="EMBL" id="MBD8506323.1"/>
    </source>
</evidence>
<accession>A0A927JC12</accession>